<evidence type="ECO:0000313" key="8">
    <source>
        <dbReference type="Proteomes" id="UP001500427"/>
    </source>
</evidence>
<dbReference type="NCBIfam" id="TIGR02228">
    <property type="entry name" value="sigpep_I_arch"/>
    <property type="match status" value="1"/>
</dbReference>
<proteinExistence type="predicted"/>
<protein>
    <recommendedName>
        <fullName evidence="5">Signal peptidase I</fullName>
        <ecNumber evidence="5">3.4.21.89</ecNumber>
    </recommendedName>
</protein>
<dbReference type="CDD" id="cd06462">
    <property type="entry name" value="Peptidase_S24_S26"/>
    <property type="match status" value="1"/>
</dbReference>
<dbReference type="EMBL" id="BAABIW010000006">
    <property type="protein sequence ID" value="GAA5018984.1"/>
    <property type="molecule type" value="Genomic_DNA"/>
</dbReference>
<evidence type="ECO:0000256" key="3">
    <source>
        <dbReference type="ARBA" id="ARBA00022989"/>
    </source>
</evidence>
<dbReference type="InterPro" id="IPR001733">
    <property type="entry name" value="Peptidase_S26B"/>
</dbReference>
<evidence type="ECO:0000256" key="2">
    <source>
        <dbReference type="ARBA" id="ARBA00022692"/>
    </source>
</evidence>
<evidence type="ECO:0000313" key="7">
    <source>
        <dbReference type="EMBL" id="GAA5018984.1"/>
    </source>
</evidence>
<keyword evidence="8" id="KW-1185">Reference proteome</keyword>
<evidence type="ECO:0000256" key="1">
    <source>
        <dbReference type="ARBA" id="ARBA00004370"/>
    </source>
</evidence>
<accession>A0ABP9J4U8</accession>
<dbReference type="EC" id="3.4.21.89" evidence="5"/>
<comment type="subcellular location">
    <subcellularLocation>
        <location evidence="1">Membrane</location>
    </subcellularLocation>
</comment>
<feature type="transmembrane region" description="Helical" evidence="6">
    <location>
        <begin position="129"/>
        <end position="149"/>
    </location>
</feature>
<organism evidence="7 8">
    <name type="scientific">Terrabacter aeriphilus</name>
    <dbReference type="NCBI Taxonomy" id="515662"/>
    <lineage>
        <taxon>Bacteria</taxon>
        <taxon>Bacillati</taxon>
        <taxon>Actinomycetota</taxon>
        <taxon>Actinomycetes</taxon>
        <taxon>Micrococcales</taxon>
        <taxon>Intrasporangiaceae</taxon>
        <taxon>Terrabacter</taxon>
    </lineage>
</organism>
<comment type="caution">
    <text evidence="7">The sequence shown here is derived from an EMBL/GenBank/DDBJ whole genome shotgun (WGS) entry which is preliminary data.</text>
</comment>
<evidence type="ECO:0000256" key="5">
    <source>
        <dbReference type="NCBIfam" id="TIGR02228"/>
    </source>
</evidence>
<evidence type="ECO:0000256" key="6">
    <source>
        <dbReference type="SAM" id="Phobius"/>
    </source>
</evidence>
<keyword evidence="2 6" id="KW-0812">Transmembrane</keyword>
<gene>
    <name evidence="7" type="ORF">GCM10023258_06180</name>
</gene>
<dbReference type="InterPro" id="IPR036286">
    <property type="entry name" value="LexA/Signal_pep-like_sf"/>
</dbReference>
<evidence type="ECO:0000256" key="4">
    <source>
        <dbReference type="ARBA" id="ARBA00023136"/>
    </source>
</evidence>
<dbReference type="SUPFAM" id="SSF51306">
    <property type="entry name" value="LexA/Signal peptidase"/>
    <property type="match status" value="1"/>
</dbReference>
<dbReference type="Proteomes" id="UP001500427">
    <property type="component" value="Unassembled WGS sequence"/>
</dbReference>
<sequence length="167" mass="17652">MRMRKAFAFLAAGLLVALATGLGMLVGGHLGYQAFVIRTGSMKPTIPPQSLVVVEKGHYEVGQVVSFVKDGSVVSHRLVERLADGSFTTKGDANAVADTSPVQPAQIVGGVVSHVDRLGFWVVWLRNPLTLVSLALLGVFLWAVVPLLFGDPDQLSLRVPSGSPPPA</sequence>
<keyword evidence="3 6" id="KW-1133">Transmembrane helix</keyword>
<keyword evidence="4 6" id="KW-0472">Membrane</keyword>
<name>A0ABP9J4U8_9MICO</name>
<reference evidence="8" key="1">
    <citation type="journal article" date="2019" name="Int. J. Syst. Evol. Microbiol.">
        <title>The Global Catalogue of Microorganisms (GCM) 10K type strain sequencing project: providing services to taxonomists for standard genome sequencing and annotation.</title>
        <authorList>
            <consortium name="The Broad Institute Genomics Platform"/>
            <consortium name="The Broad Institute Genome Sequencing Center for Infectious Disease"/>
            <person name="Wu L."/>
            <person name="Ma J."/>
        </authorList>
    </citation>
    <scope>NUCLEOTIDE SEQUENCE [LARGE SCALE GENOMIC DNA]</scope>
    <source>
        <strain evidence="8">JCM 17687</strain>
    </source>
</reference>